<feature type="chain" id="PRO_5046011243" description="Lipid/polyisoprenoid-binding YceI-like domain-containing protein" evidence="1">
    <location>
        <begin position="24"/>
        <end position="192"/>
    </location>
</feature>
<evidence type="ECO:0000313" key="3">
    <source>
        <dbReference type="Proteomes" id="UP000762110"/>
    </source>
</evidence>
<reference evidence="2 3" key="1">
    <citation type="submission" date="2020-05" db="EMBL/GenBank/DDBJ databases">
        <title>Description of Pedobacter foliorum sp. nov.</title>
        <authorList>
            <person name="Qi S."/>
            <person name="Carlier A."/>
            <person name="Cnockaert M."/>
            <person name="Vandamme P."/>
        </authorList>
    </citation>
    <scope>NUCLEOTIDE SEQUENCE [LARGE SCALE GENOMIC DNA]</scope>
    <source>
        <strain evidence="2 3">LMG 31300</strain>
    </source>
</reference>
<proteinExistence type="predicted"/>
<dbReference type="Proteomes" id="UP000762110">
    <property type="component" value="Unassembled WGS sequence"/>
</dbReference>
<keyword evidence="1" id="KW-0732">Signal</keyword>
<dbReference type="EMBL" id="JABMKV010000001">
    <property type="protein sequence ID" value="NQX31065.1"/>
    <property type="molecule type" value="Genomic_DNA"/>
</dbReference>
<comment type="caution">
    <text evidence="2">The sequence shown here is derived from an EMBL/GenBank/DDBJ whole genome shotgun (WGS) entry which is preliminary data.</text>
</comment>
<dbReference type="RefSeq" id="WP_173269414.1">
    <property type="nucleotide sequence ID" value="NZ_JABMKV010000001.1"/>
</dbReference>
<accession>A0ABX2DAR8</accession>
<name>A0ABX2DAR8_9SPHI</name>
<keyword evidence="3" id="KW-1185">Reference proteome</keyword>
<evidence type="ECO:0000256" key="1">
    <source>
        <dbReference type="SAM" id="SignalP"/>
    </source>
</evidence>
<gene>
    <name evidence="2" type="ORF">HQN85_04985</name>
</gene>
<evidence type="ECO:0008006" key="4">
    <source>
        <dbReference type="Google" id="ProtNLM"/>
    </source>
</evidence>
<feature type="signal peptide" evidence="1">
    <location>
        <begin position="1"/>
        <end position="23"/>
    </location>
</feature>
<organism evidence="2 3">
    <name type="scientific">Pedobacter boryungensis</name>
    <dbReference type="NCBI Taxonomy" id="869962"/>
    <lineage>
        <taxon>Bacteria</taxon>
        <taxon>Pseudomonadati</taxon>
        <taxon>Bacteroidota</taxon>
        <taxon>Sphingobacteriia</taxon>
        <taxon>Sphingobacteriales</taxon>
        <taxon>Sphingobacteriaceae</taxon>
        <taxon>Pedobacter</taxon>
    </lineage>
</organism>
<evidence type="ECO:0000313" key="2">
    <source>
        <dbReference type="EMBL" id="NQX31065.1"/>
    </source>
</evidence>
<sequence>MKTRILSLVIITIGMMMMSFVSAPTESNYHVASSNAFISGSAKSDQWKVNIKSANCKGVFTIEDNELSDIQNLSLGFTLDQLQSASVQSAESLITSLKGKNCEEIEFKQQRVMILPIMKMIHMIGEVKIGDRVNSVPMQMSTEANEDGSITLNAKQFVKLSSFGISLPNTKPGDAAEEVIINVSLKLEKSNS</sequence>
<protein>
    <recommendedName>
        <fullName evidence="4">Lipid/polyisoprenoid-binding YceI-like domain-containing protein</fullName>
    </recommendedName>
</protein>